<reference evidence="1 2" key="1">
    <citation type="submission" date="2018-01" db="EMBL/GenBank/DDBJ databases">
        <title>Draft genome sequence of Streptomyces sp. 13K301.</title>
        <authorList>
            <person name="Sahin N."/>
            <person name="Saygin H."/>
            <person name="Ay H."/>
        </authorList>
    </citation>
    <scope>NUCLEOTIDE SEQUENCE [LARGE SCALE GENOMIC DNA]</scope>
    <source>
        <strain evidence="1 2">13K301</strain>
    </source>
</reference>
<comment type="caution">
    <text evidence="1">The sequence shown here is derived from an EMBL/GenBank/DDBJ whole genome shotgun (WGS) entry which is preliminary data.</text>
</comment>
<dbReference type="Proteomes" id="UP000235943">
    <property type="component" value="Unassembled WGS sequence"/>
</dbReference>
<dbReference type="OrthoDB" id="8482021at2"/>
<keyword evidence="2" id="KW-1185">Reference proteome</keyword>
<accession>A0A2N8THV5</accession>
<gene>
    <name evidence="1" type="ORF">C1J00_30185</name>
</gene>
<dbReference type="RefSeq" id="WP_102912165.1">
    <property type="nucleotide sequence ID" value="NZ_POUC01000296.1"/>
</dbReference>
<dbReference type="AlphaFoldDB" id="A0A2N8THV5"/>
<evidence type="ECO:0000313" key="2">
    <source>
        <dbReference type="Proteomes" id="UP000235943"/>
    </source>
</evidence>
<name>A0A2N8THV5_9ACTN</name>
<dbReference type="EMBL" id="POUC01000296">
    <property type="protein sequence ID" value="PNG18612.1"/>
    <property type="molecule type" value="Genomic_DNA"/>
</dbReference>
<organism evidence="1 2">
    <name type="scientific">Streptomyces cahuitamycinicus</name>
    <dbReference type="NCBI Taxonomy" id="2070367"/>
    <lineage>
        <taxon>Bacteria</taxon>
        <taxon>Bacillati</taxon>
        <taxon>Actinomycetota</taxon>
        <taxon>Actinomycetes</taxon>
        <taxon>Kitasatosporales</taxon>
        <taxon>Streptomycetaceae</taxon>
        <taxon>Streptomyces</taxon>
    </lineage>
</organism>
<sequence>MDLLSTIEAFPRVTPLEGLDRAWKWNLNPVLHFAGALTGDGTRLFQTNQRGRHDESLARAALAFARDHEKQLIGEGRFISHADGFRFPGYTFDAVAAAVPDVHGHHKAQNPGLTALTYIVFPAYACEFSGRETLVEAEARYTKMLHPAEIGREAVPFVKMSFDNPRTGGGSTNPGRALTYPRILLQELPQLENSPGGFVEYENREGKVWHIEWAGSWVLSGESGRREMSLEEVLSFAERSLR</sequence>
<proteinExistence type="predicted"/>
<protein>
    <submittedName>
        <fullName evidence="1">Uncharacterized protein</fullName>
    </submittedName>
</protein>
<evidence type="ECO:0000313" key="1">
    <source>
        <dbReference type="EMBL" id="PNG18612.1"/>
    </source>
</evidence>